<evidence type="ECO:0000256" key="1">
    <source>
        <dbReference type="ARBA" id="ARBA00023015"/>
    </source>
</evidence>
<organism evidence="4">
    <name type="scientific">Sesamum radiatum</name>
    <name type="common">Black benniseed</name>
    <dbReference type="NCBI Taxonomy" id="300843"/>
    <lineage>
        <taxon>Eukaryota</taxon>
        <taxon>Viridiplantae</taxon>
        <taxon>Streptophyta</taxon>
        <taxon>Embryophyta</taxon>
        <taxon>Tracheophyta</taxon>
        <taxon>Spermatophyta</taxon>
        <taxon>Magnoliopsida</taxon>
        <taxon>eudicotyledons</taxon>
        <taxon>Gunneridae</taxon>
        <taxon>Pentapetalae</taxon>
        <taxon>asterids</taxon>
        <taxon>lamiids</taxon>
        <taxon>Lamiales</taxon>
        <taxon>Pedaliaceae</taxon>
        <taxon>Sesamum</taxon>
    </lineage>
</organism>
<proteinExistence type="predicted"/>
<reference evidence="4" key="1">
    <citation type="submission" date="2020-06" db="EMBL/GenBank/DDBJ databases">
        <authorList>
            <person name="Li T."/>
            <person name="Hu X."/>
            <person name="Zhang T."/>
            <person name="Song X."/>
            <person name="Zhang H."/>
            <person name="Dai N."/>
            <person name="Sheng W."/>
            <person name="Hou X."/>
            <person name="Wei L."/>
        </authorList>
    </citation>
    <scope>NUCLEOTIDE SEQUENCE</scope>
    <source>
        <strain evidence="4">G02</strain>
        <tissue evidence="4">Leaf</tissue>
    </source>
</reference>
<evidence type="ECO:0000256" key="2">
    <source>
        <dbReference type="ARBA" id="ARBA00023163"/>
    </source>
</evidence>
<comment type="caution">
    <text evidence="4">The sequence shown here is derived from an EMBL/GenBank/DDBJ whole genome shotgun (WGS) entry which is preliminary data.</text>
</comment>
<feature type="domain" description="IBH1-like N-terminal" evidence="3">
    <location>
        <begin position="17"/>
        <end position="75"/>
    </location>
</feature>
<dbReference type="InterPro" id="IPR059002">
    <property type="entry name" value="IBH1_N"/>
</dbReference>
<dbReference type="AlphaFoldDB" id="A0AAW2W1U8"/>
<keyword evidence="1" id="KW-0805">Transcription regulation</keyword>
<dbReference type="InterPro" id="IPR044660">
    <property type="entry name" value="IBH1-like"/>
</dbReference>
<name>A0AAW2W1U8_SESRA</name>
<accession>A0AAW2W1U8</accession>
<dbReference type="Pfam" id="PF26576">
    <property type="entry name" value="IBH1_N"/>
    <property type="match status" value="1"/>
</dbReference>
<evidence type="ECO:0000259" key="3">
    <source>
        <dbReference type="Pfam" id="PF26576"/>
    </source>
</evidence>
<protein>
    <recommendedName>
        <fullName evidence="3">IBH1-like N-terminal domain-containing protein</fullName>
    </recommendedName>
</protein>
<dbReference type="PANTHER" id="PTHR33124">
    <property type="entry name" value="TRANSCRIPTION FACTOR IBH1-LIKE 1"/>
    <property type="match status" value="1"/>
</dbReference>
<evidence type="ECO:0000313" key="4">
    <source>
        <dbReference type="EMBL" id="KAL0435231.1"/>
    </source>
</evidence>
<dbReference type="PANTHER" id="PTHR33124:SF40">
    <property type="entry name" value="TRANSCRIPTION FACTOR IBH1"/>
    <property type="match status" value="1"/>
</dbReference>
<sequence length="162" mass="18533">MKSPHPKNPTSTNPSSIIRTRFAVRFLNAMRKLNKKTPPSRRYHAIRAAACASMASAVGPRRAWSRAILRKIRARSLHDYLITNKTKNHRLITRRKSTGLPRRNPRDEEEVGFRQEDDLRGLVPGGEGMGFCRLLSETAHYIKCLRAQVQVMTNILDHYNST</sequence>
<keyword evidence="2" id="KW-0804">Transcription</keyword>
<dbReference type="EMBL" id="JACGWJ010000002">
    <property type="protein sequence ID" value="KAL0435231.1"/>
    <property type="molecule type" value="Genomic_DNA"/>
</dbReference>
<dbReference type="GO" id="GO:0006355">
    <property type="term" value="P:regulation of DNA-templated transcription"/>
    <property type="evidence" value="ECO:0007669"/>
    <property type="project" value="InterPro"/>
</dbReference>
<reference evidence="4" key="2">
    <citation type="journal article" date="2024" name="Plant">
        <title>Genomic evolution and insights into agronomic trait innovations of Sesamum species.</title>
        <authorList>
            <person name="Miao H."/>
            <person name="Wang L."/>
            <person name="Qu L."/>
            <person name="Liu H."/>
            <person name="Sun Y."/>
            <person name="Le M."/>
            <person name="Wang Q."/>
            <person name="Wei S."/>
            <person name="Zheng Y."/>
            <person name="Lin W."/>
            <person name="Duan Y."/>
            <person name="Cao H."/>
            <person name="Xiong S."/>
            <person name="Wang X."/>
            <person name="Wei L."/>
            <person name="Li C."/>
            <person name="Ma Q."/>
            <person name="Ju M."/>
            <person name="Zhao R."/>
            <person name="Li G."/>
            <person name="Mu C."/>
            <person name="Tian Q."/>
            <person name="Mei H."/>
            <person name="Zhang T."/>
            <person name="Gao T."/>
            <person name="Zhang H."/>
        </authorList>
    </citation>
    <scope>NUCLEOTIDE SEQUENCE</scope>
    <source>
        <strain evidence="4">G02</strain>
    </source>
</reference>
<gene>
    <name evidence="4" type="ORF">Sradi_0231000</name>
</gene>